<organism evidence="2">
    <name type="scientific">Halalkalibacterium halodurans</name>
    <name type="common">Bacillus halodurans</name>
    <dbReference type="NCBI Taxonomy" id="86665"/>
    <lineage>
        <taxon>Bacteria</taxon>
        <taxon>Bacillati</taxon>
        <taxon>Bacillota</taxon>
        <taxon>Bacilli</taxon>
        <taxon>Bacillales</taxon>
        <taxon>Bacillaceae</taxon>
        <taxon>Halalkalibacterium (ex Joshi et al. 2022)</taxon>
    </lineage>
</organism>
<reference evidence="2" key="1">
    <citation type="submission" date="2015-08" db="EMBL/GenBank/DDBJ databases">
        <title>Complete DNA Sequence of Pseudomonas syringae pv. actinidiae, the Causal Agent of Kiwifruit Canker Disease.</title>
        <authorList>
            <person name="Rikkerink E.H.A."/>
            <person name="Fineran P.C."/>
        </authorList>
    </citation>
    <scope>NUCLEOTIDE SEQUENCE</scope>
    <source>
        <strain evidence="2">DSM 13666</strain>
    </source>
</reference>
<evidence type="ECO:0000259" key="1">
    <source>
        <dbReference type="PROSITE" id="PS50853"/>
    </source>
</evidence>
<name>A0A0M0KIS3_ALKHA</name>
<dbReference type="InterPro" id="IPR003961">
    <property type="entry name" value="FN3_dom"/>
</dbReference>
<accession>A0A0M0KIS3</accession>
<comment type="caution">
    <text evidence="2">The sequence shown here is derived from an EMBL/GenBank/DDBJ whole genome shotgun (WGS) entry which is preliminary data.</text>
</comment>
<dbReference type="Gene3D" id="2.60.40.10">
    <property type="entry name" value="Immunoglobulins"/>
    <property type="match status" value="1"/>
</dbReference>
<dbReference type="CDD" id="cd00063">
    <property type="entry name" value="FN3"/>
    <property type="match status" value="1"/>
</dbReference>
<feature type="domain" description="Fibronectin type-III" evidence="1">
    <location>
        <begin position="1"/>
        <end position="70"/>
    </location>
</feature>
<dbReference type="PROSITE" id="PS50853">
    <property type="entry name" value="FN3"/>
    <property type="match status" value="1"/>
</dbReference>
<dbReference type="PATRIC" id="fig|136160.3.peg.1549"/>
<protein>
    <recommendedName>
        <fullName evidence="1">Fibronectin type-III domain-containing protein</fullName>
    </recommendedName>
</protein>
<gene>
    <name evidence="2" type="ORF">AMD02_06250</name>
</gene>
<dbReference type="EMBL" id="LILD01000001">
    <property type="protein sequence ID" value="KOO38502.1"/>
    <property type="molecule type" value="Genomic_DNA"/>
</dbReference>
<dbReference type="InterPro" id="IPR036116">
    <property type="entry name" value="FN3_sf"/>
</dbReference>
<dbReference type="InterPro" id="IPR013783">
    <property type="entry name" value="Ig-like_fold"/>
</dbReference>
<evidence type="ECO:0000313" key="2">
    <source>
        <dbReference type="EMBL" id="KOO38502.1"/>
    </source>
</evidence>
<dbReference type="SUPFAM" id="SSF49265">
    <property type="entry name" value="Fibronectin type III"/>
    <property type="match status" value="1"/>
</dbReference>
<sequence length="72" mass="7903">MAWQEVEYAEGIENYEVYRDGDSVALVGTTSYTDEGLDPDTEYTYQVKAIGSNGLESELSVAVSAMTEPEEV</sequence>
<dbReference type="AlphaFoldDB" id="A0A0M0KIS3"/>
<proteinExistence type="predicted"/>
<dbReference type="Pfam" id="PF00041">
    <property type="entry name" value="fn3"/>
    <property type="match status" value="1"/>
</dbReference>